<evidence type="ECO:0000313" key="2">
    <source>
        <dbReference type="Proteomes" id="UP000030401"/>
    </source>
</evidence>
<organism evidence="1 2">
    <name type="scientific">Pontibacillus litoralis JSM 072002</name>
    <dbReference type="NCBI Taxonomy" id="1385512"/>
    <lineage>
        <taxon>Bacteria</taxon>
        <taxon>Bacillati</taxon>
        <taxon>Bacillota</taxon>
        <taxon>Bacilli</taxon>
        <taxon>Bacillales</taxon>
        <taxon>Bacillaceae</taxon>
        <taxon>Pontibacillus</taxon>
    </lineage>
</organism>
<dbReference type="EMBL" id="AVPG01000035">
    <property type="protein sequence ID" value="KGX84585.1"/>
    <property type="molecule type" value="Genomic_DNA"/>
</dbReference>
<name>A0A0A5G0K2_9BACI</name>
<dbReference type="RefSeq" id="WP_156965286.1">
    <property type="nucleotide sequence ID" value="NZ_AVPG01000035.1"/>
</dbReference>
<sequence length="54" mass="6252">MINYSNQKMNAEGIIHSIVKSLTDSIVEISIRKLTKEIEQIIPNNFKVKKECYV</sequence>
<protein>
    <submittedName>
        <fullName evidence="1">Uncharacterized protein</fullName>
    </submittedName>
</protein>
<proteinExistence type="predicted"/>
<reference evidence="1 2" key="1">
    <citation type="submission" date="2013-08" db="EMBL/GenBank/DDBJ databases">
        <authorList>
            <person name="Huang J."/>
            <person name="Wang G."/>
        </authorList>
    </citation>
    <scope>NUCLEOTIDE SEQUENCE [LARGE SCALE GENOMIC DNA]</scope>
    <source>
        <strain evidence="1 2">JSM 072002</strain>
    </source>
</reference>
<gene>
    <name evidence="1" type="ORF">N784_13105</name>
</gene>
<comment type="caution">
    <text evidence="1">The sequence shown here is derived from an EMBL/GenBank/DDBJ whole genome shotgun (WGS) entry which is preliminary data.</text>
</comment>
<dbReference type="AlphaFoldDB" id="A0A0A5G0K2"/>
<evidence type="ECO:0000313" key="1">
    <source>
        <dbReference type="EMBL" id="KGX84585.1"/>
    </source>
</evidence>
<keyword evidence="2" id="KW-1185">Reference proteome</keyword>
<dbReference type="Proteomes" id="UP000030401">
    <property type="component" value="Unassembled WGS sequence"/>
</dbReference>
<accession>A0A0A5G0K2</accession>